<gene>
    <name evidence="1" type="ORF">CCMP2556_LOCUS29221</name>
</gene>
<keyword evidence="2" id="KW-1185">Reference proteome</keyword>
<dbReference type="EMBL" id="CAXAMN010021410">
    <property type="protein sequence ID" value="CAK9059310.1"/>
    <property type="molecule type" value="Genomic_DNA"/>
</dbReference>
<reference evidence="1 2" key="1">
    <citation type="submission" date="2024-02" db="EMBL/GenBank/DDBJ databases">
        <authorList>
            <person name="Chen Y."/>
            <person name="Shah S."/>
            <person name="Dougan E. K."/>
            <person name="Thang M."/>
            <person name="Chan C."/>
        </authorList>
    </citation>
    <scope>NUCLEOTIDE SEQUENCE [LARGE SCALE GENOMIC DNA]</scope>
</reference>
<name>A0ABP0N689_9DINO</name>
<evidence type="ECO:0000313" key="1">
    <source>
        <dbReference type="EMBL" id="CAK9059310.1"/>
    </source>
</evidence>
<evidence type="ECO:0000313" key="2">
    <source>
        <dbReference type="Proteomes" id="UP001642484"/>
    </source>
</evidence>
<sequence>RKLHEGPTAKVFLAHAKRHIEKATPVMIIENVQEQHFGHVRELNMEMVRLIYGKWYDIFELFVDPEDLGHLGASRARLYLILAHKHKVVQKFDCRKMYEKISLAMKALVQTRPSDYYVAEPTDLKLEAERVARVRKIHFSKVQYLDYLLNTRERAALNFVKSHYQKKFNRDPMLDKNLIVFLGDNPKKRMRWSGSSGRIPTLRLNAGKMFIVSERRWLCGREKLATLGFPVSASTALSMGVPRLPVSDCGRAGSIAGNCMHFACVLVVQMITLCCFSRID</sequence>
<proteinExistence type="predicted"/>
<protein>
    <submittedName>
        <fullName evidence="1">Uncharacterized protein</fullName>
    </submittedName>
</protein>
<accession>A0ABP0N689</accession>
<dbReference type="Proteomes" id="UP001642484">
    <property type="component" value="Unassembled WGS sequence"/>
</dbReference>
<feature type="non-terminal residue" evidence="1">
    <location>
        <position position="1"/>
    </location>
</feature>
<organism evidence="1 2">
    <name type="scientific">Durusdinium trenchii</name>
    <dbReference type="NCBI Taxonomy" id="1381693"/>
    <lineage>
        <taxon>Eukaryota</taxon>
        <taxon>Sar</taxon>
        <taxon>Alveolata</taxon>
        <taxon>Dinophyceae</taxon>
        <taxon>Suessiales</taxon>
        <taxon>Symbiodiniaceae</taxon>
        <taxon>Durusdinium</taxon>
    </lineage>
</organism>
<comment type="caution">
    <text evidence="1">The sequence shown here is derived from an EMBL/GenBank/DDBJ whole genome shotgun (WGS) entry which is preliminary data.</text>
</comment>